<comment type="caution">
    <text evidence="1">The sequence shown here is derived from an EMBL/GenBank/DDBJ whole genome shotgun (WGS) entry which is preliminary data.</text>
</comment>
<accession>A0A5N6MHR3</accession>
<keyword evidence="2" id="KW-1185">Reference proteome</keyword>
<organism evidence="1 2">
    <name type="scientific">Arthrobacter yangruifuii</name>
    <dbReference type="NCBI Taxonomy" id="2606616"/>
    <lineage>
        <taxon>Bacteria</taxon>
        <taxon>Bacillati</taxon>
        <taxon>Actinomycetota</taxon>
        <taxon>Actinomycetes</taxon>
        <taxon>Micrococcales</taxon>
        <taxon>Micrococcaceae</taxon>
        <taxon>Arthrobacter</taxon>
    </lineage>
</organism>
<evidence type="ECO:0000313" key="2">
    <source>
        <dbReference type="Proteomes" id="UP000326852"/>
    </source>
</evidence>
<evidence type="ECO:0000313" key="1">
    <source>
        <dbReference type="EMBL" id="KAD3632943.1"/>
    </source>
</evidence>
<reference evidence="1 2" key="1">
    <citation type="submission" date="2019-08" db="EMBL/GenBank/DDBJ databases">
        <title>Arthrobacter sp. nov., isolated from plateau pika and Tibetan wild ass.</title>
        <authorList>
            <person name="Ge Y."/>
        </authorList>
    </citation>
    <scope>NUCLEOTIDE SEQUENCE [LARGE SCALE GENOMIC DNA]</scope>
    <source>
        <strain evidence="1 2">785</strain>
    </source>
</reference>
<name>A0A5N6MHR3_9MICC</name>
<gene>
    <name evidence="1" type="ORF">GD627_08800</name>
</gene>
<sequence length="250" mass="27409">MTRLEGPLADPRPGLWIAPRLARAGTVSGAVPQGYAAYARIFHPIRAQLLNWQEDGPVTVESRSLRWEELAQMRGTVAHPLMQWPAILAGYRNPVWNEPGWHYEDPLVGALPARTLADVVTLLTLHTSTPDRCLAGLWDGWGWVAAPADPAPRLELPARNYLLFAGELAVFSELGWQERNGWDPIQSPNLLWPADAAWFLASEVDSDSTLVGGSAELIRNLLQGGTFEAVEVPLDGDVTRIGDVLNEAPD</sequence>
<protein>
    <submittedName>
        <fullName evidence="1">Uncharacterized protein</fullName>
    </submittedName>
</protein>
<dbReference type="EMBL" id="VTFX01000004">
    <property type="protein sequence ID" value="KAD3632943.1"/>
    <property type="molecule type" value="Genomic_DNA"/>
</dbReference>
<dbReference type="RefSeq" id="WP_152272191.1">
    <property type="nucleotide sequence ID" value="NZ_VTFX01000004.1"/>
</dbReference>
<proteinExistence type="predicted"/>
<dbReference type="Proteomes" id="UP000326852">
    <property type="component" value="Unassembled WGS sequence"/>
</dbReference>
<dbReference type="AlphaFoldDB" id="A0A5N6MHR3"/>